<dbReference type="NCBIfam" id="TIGR00486">
    <property type="entry name" value="YbgI_SA1388"/>
    <property type="match status" value="1"/>
</dbReference>
<protein>
    <recommendedName>
        <fullName evidence="2">GTP cyclohydrolase 1 type 2 homolog</fullName>
    </recommendedName>
</protein>
<dbReference type="GO" id="GO:0046872">
    <property type="term" value="F:metal ion binding"/>
    <property type="evidence" value="ECO:0007669"/>
    <property type="project" value="UniProtKB-KW"/>
</dbReference>
<keyword evidence="5" id="KW-0378">Hydrolase</keyword>
<feature type="binding site" evidence="4">
    <location>
        <position position="105"/>
    </location>
    <ligand>
        <name>a divalent metal cation</name>
        <dbReference type="ChEBI" id="CHEBI:60240"/>
        <label>1</label>
    </ligand>
</feature>
<comment type="similarity">
    <text evidence="1">Belongs to the GTP cyclohydrolase I type 2/NIF3 family.</text>
</comment>
<reference evidence="5 6" key="1">
    <citation type="submission" date="2017-03" db="EMBL/GenBank/DDBJ databases">
        <title>Genome sequence of Clostridium oryzae DSM 28571.</title>
        <authorList>
            <person name="Poehlein A."/>
            <person name="Daniel R."/>
        </authorList>
    </citation>
    <scope>NUCLEOTIDE SEQUENCE [LARGE SCALE GENOMIC DNA]</scope>
    <source>
        <strain evidence="5 6">DSM 28571</strain>
    </source>
</reference>
<evidence type="ECO:0000256" key="1">
    <source>
        <dbReference type="ARBA" id="ARBA00006964"/>
    </source>
</evidence>
<dbReference type="Gene3D" id="3.40.1390.30">
    <property type="entry name" value="NIF3 (NGG1p interacting factor 3)-like"/>
    <property type="match status" value="2"/>
</dbReference>
<dbReference type="InterPro" id="IPR002678">
    <property type="entry name" value="DUF34/NIF3"/>
</dbReference>
<evidence type="ECO:0000313" key="5">
    <source>
        <dbReference type="EMBL" id="OPJ59443.1"/>
    </source>
</evidence>
<dbReference type="PANTHER" id="PTHR13799">
    <property type="entry name" value="NGG1 INTERACTING FACTOR 3"/>
    <property type="match status" value="1"/>
</dbReference>
<gene>
    <name evidence="5" type="ORF">CLORY_32850</name>
</gene>
<dbReference type="RefSeq" id="WP_079426476.1">
    <property type="nucleotide sequence ID" value="NZ_MZGV01000044.1"/>
</dbReference>
<comment type="caution">
    <text evidence="5">The sequence shown here is derived from an EMBL/GenBank/DDBJ whole genome shotgun (WGS) entry which is preliminary data.</text>
</comment>
<dbReference type="EMBL" id="MZGV01000044">
    <property type="protein sequence ID" value="OPJ59443.1"/>
    <property type="molecule type" value="Genomic_DNA"/>
</dbReference>
<dbReference type="Proteomes" id="UP000190080">
    <property type="component" value="Unassembled WGS sequence"/>
</dbReference>
<dbReference type="PANTHER" id="PTHR13799:SF14">
    <property type="entry name" value="GTP CYCLOHYDROLASE 1 TYPE 2 HOMOLOG"/>
    <property type="match status" value="1"/>
</dbReference>
<accession>A0A1V4IHK9</accession>
<proteinExistence type="inferred from homology"/>
<organism evidence="5 6">
    <name type="scientific">Clostridium oryzae</name>
    <dbReference type="NCBI Taxonomy" id="1450648"/>
    <lineage>
        <taxon>Bacteria</taxon>
        <taxon>Bacillati</taxon>
        <taxon>Bacillota</taxon>
        <taxon>Clostridia</taxon>
        <taxon>Eubacteriales</taxon>
        <taxon>Clostridiaceae</taxon>
        <taxon>Clostridium</taxon>
    </lineage>
</organism>
<keyword evidence="3 4" id="KW-0479">Metal-binding</keyword>
<dbReference type="STRING" id="1450648.CLORY_32850"/>
<sequence>MSIKLKKLIEVIENIAPLSLAEDYDNVGLMIGNEEADVSSALITLDCTLDVIQEAIDKKVDLIISHHPLLFVKPKNVTENSLQGKKMIKLIKNNINVYASHTNLDCVAGGLNDIIVKLLGFTDSIILEKSPLQHVYKNSGIGRLVKLDESVDLFTLCELVKNRLGCPKIRCVGEMQWSINKIAIINGSGEDYFHIAVKEGADCIISGDSTYHYASDMYEEQVALIDAGHFGTEWPAMKYFGSILENKCIDMGAKVNFTISQKNKDPYRYI</sequence>
<dbReference type="InterPro" id="IPR036069">
    <property type="entry name" value="DUF34/NIF3_sf"/>
</dbReference>
<dbReference type="GO" id="GO:0005737">
    <property type="term" value="C:cytoplasm"/>
    <property type="evidence" value="ECO:0007669"/>
    <property type="project" value="TreeGrafter"/>
</dbReference>
<name>A0A1V4IHK9_9CLOT</name>
<feature type="binding site" evidence="4">
    <location>
        <position position="67"/>
    </location>
    <ligand>
        <name>a divalent metal cation</name>
        <dbReference type="ChEBI" id="CHEBI:60240"/>
        <label>1</label>
    </ligand>
</feature>
<feature type="binding site" evidence="4">
    <location>
        <position position="233"/>
    </location>
    <ligand>
        <name>a divalent metal cation</name>
        <dbReference type="ChEBI" id="CHEBI:60240"/>
        <label>1</label>
    </ligand>
</feature>
<dbReference type="AlphaFoldDB" id="A0A1V4IHK9"/>
<dbReference type="FunFam" id="3.40.1390.30:FF:000001">
    <property type="entry name" value="GTP cyclohydrolase 1 type 2"/>
    <property type="match status" value="1"/>
</dbReference>
<dbReference type="GO" id="GO:0016787">
    <property type="term" value="F:hydrolase activity"/>
    <property type="evidence" value="ECO:0007669"/>
    <property type="project" value="UniProtKB-KW"/>
</dbReference>
<evidence type="ECO:0000313" key="6">
    <source>
        <dbReference type="Proteomes" id="UP000190080"/>
    </source>
</evidence>
<evidence type="ECO:0000256" key="4">
    <source>
        <dbReference type="PIRSR" id="PIRSR602678-1"/>
    </source>
</evidence>
<evidence type="ECO:0000256" key="2">
    <source>
        <dbReference type="ARBA" id="ARBA00022112"/>
    </source>
</evidence>
<feature type="binding site" evidence="4">
    <location>
        <position position="66"/>
    </location>
    <ligand>
        <name>a divalent metal cation</name>
        <dbReference type="ChEBI" id="CHEBI:60240"/>
        <label>1</label>
    </ligand>
</feature>
<evidence type="ECO:0000256" key="3">
    <source>
        <dbReference type="ARBA" id="ARBA00022723"/>
    </source>
</evidence>
<keyword evidence="6" id="KW-1185">Reference proteome</keyword>
<dbReference type="Pfam" id="PF01784">
    <property type="entry name" value="DUF34_NIF3"/>
    <property type="match status" value="1"/>
</dbReference>
<dbReference type="OrthoDB" id="9792792at2"/>
<feature type="binding site" evidence="4">
    <location>
        <position position="229"/>
    </location>
    <ligand>
        <name>a divalent metal cation</name>
        <dbReference type="ChEBI" id="CHEBI:60240"/>
        <label>1</label>
    </ligand>
</feature>
<dbReference type="SUPFAM" id="SSF102705">
    <property type="entry name" value="NIF3 (NGG1p interacting factor 3)-like"/>
    <property type="match status" value="1"/>
</dbReference>